<evidence type="ECO:0000256" key="9">
    <source>
        <dbReference type="ARBA" id="ARBA00034617"/>
    </source>
</evidence>
<dbReference type="GO" id="GO:0030894">
    <property type="term" value="C:replisome"/>
    <property type="evidence" value="ECO:0007669"/>
    <property type="project" value="TreeGrafter"/>
</dbReference>
<dbReference type="EMBL" id="CP036426">
    <property type="protein sequence ID" value="QDV38443.1"/>
    <property type="molecule type" value="Genomic_DNA"/>
</dbReference>
<dbReference type="SMART" id="SM00490">
    <property type="entry name" value="HELICc"/>
    <property type="match status" value="1"/>
</dbReference>
<dbReference type="KEGG" id="tpla:ElP_63980"/>
<dbReference type="SMART" id="SM00487">
    <property type="entry name" value="DEXDc"/>
    <property type="match status" value="1"/>
</dbReference>
<evidence type="ECO:0000256" key="8">
    <source>
        <dbReference type="ARBA" id="ARBA00023235"/>
    </source>
</evidence>
<evidence type="ECO:0000256" key="6">
    <source>
        <dbReference type="ARBA" id="ARBA00022840"/>
    </source>
</evidence>
<accession>A0A518HC45</accession>
<dbReference type="Pfam" id="PF00271">
    <property type="entry name" value="Helicase_C"/>
    <property type="match status" value="1"/>
</dbReference>
<evidence type="ECO:0000256" key="1">
    <source>
        <dbReference type="ARBA" id="ARBA00005446"/>
    </source>
</evidence>
<evidence type="ECO:0000256" key="11">
    <source>
        <dbReference type="ARBA" id="ARBA00044535"/>
    </source>
</evidence>
<dbReference type="GO" id="GO:0005524">
    <property type="term" value="F:ATP binding"/>
    <property type="evidence" value="ECO:0007669"/>
    <property type="project" value="UniProtKB-KW"/>
</dbReference>
<dbReference type="RefSeq" id="WP_145276932.1">
    <property type="nucleotide sequence ID" value="NZ_CP036426.1"/>
</dbReference>
<comment type="similarity">
    <text evidence="1">Belongs to the helicase family. RecQ subfamily.</text>
</comment>
<dbReference type="GO" id="GO:0043138">
    <property type="term" value="F:3'-5' DNA helicase activity"/>
    <property type="evidence" value="ECO:0007669"/>
    <property type="project" value="UniProtKB-EC"/>
</dbReference>
<keyword evidence="2" id="KW-0479">Metal-binding</keyword>
<sequence>MADLDRARLLLRETFGFDDFRPGQAAVIDCLLGGRSSLAVLPTGGGKSLCYQVPALMLDGLTLVVSPLIALMKDQVDAMARRGVAAARLDSSLDADQDRAVRDAVRDGRLSLLYVAPERLASERFVRLISGRPIALMAIDEAHCISEWGHNFRPEYLRLARLAADLRVGRVLALTATATPAVADDVARAFEIAPEDVVRVPSFRPNLELHATPCRPDERRGLLVDRIRARPPGPAVVYVTLQRTAEEVAEALVAEGFPAVAYHAGLGDERRAEIQDAFMASDDQIIVATIAFGMGIDKADIRSILHYNLPKGPENYAQEIGRAGRDGLPSRCELLACDEDVTTLENFAYGDTPTGEAIASLTADVLGRGEAFDASIHTLSNDHDIRILVVRTLLTYLELEGVIAATGPFYAACRFRFHRPPGAVASGFDPDRADFLRRVFEAARVGRTWHTLDPTAAAEALGEPRDRIIKALEYLEQQGDLILQPSDLRLGYRRLVENPDLSRITASLADRFRSAEAREVDRVGLMRAYASQEGCLASWLLSYFGEPLPEGCGRCGRCLGDHPRPLPPLPAWSPSPSDRSLAAELLREGHDALRHPRQRARFLCGLSSPATTRSKLTRDRRFGALSGVPFSRVLRLCEEASPGA</sequence>
<dbReference type="CDD" id="cd17920">
    <property type="entry name" value="DEXHc_RecQ"/>
    <property type="match status" value="1"/>
</dbReference>
<evidence type="ECO:0000256" key="2">
    <source>
        <dbReference type="ARBA" id="ARBA00022723"/>
    </source>
</evidence>
<dbReference type="Pfam" id="PF16124">
    <property type="entry name" value="RecQ_Zn_bind"/>
    <property type="match status" value="1"/>
</dbReference>
<organism evidence="15 16">
    <name type="scientific">Tautonia plasticadhaerens</name>
    <dbReference type="NCBI Taxonomy" id="2527974"/>
    <lineage>
        <taxon>Bacteria</taxon>
        <taxon>Pseudomonadati</taxon>
        <taxon>Planctomycetota</taxon>
        <taxon>Planctomycetia</taxon>
        <taxon>Isosphaerales</taxon>
        <taxon>Isosphaeraceae</taxon>
        <taxon>Tautonia</taxon>
    </lineage>
</organism>
<keyword evidence="7" id="KW-0238">DNA-binding</keyword>
<keyword evidence="6" id="KW-0067">ATP-binding</keyword>
<dbReference type="PANTHER" id="PTHR13710:SF105">
    <property type="entry name" value="ATP-DEPENDENT DNA HELICASE Q1"/>
    <property type="match status" value="1"/>
</dbReference>
<dbReference type="EC" id="5.6.2.4" evidence="10"/>
<dbReference type="InterPro" id="IPR027417">
    <property type="entry name" value="P-loop_NTPase"/>
</dbReference>
<dbReference type="GO" id="GO:0046872">
    <property type="term" value="F:metal ion binding"/>
    <property type="evidence" value="ECO:0007669"/>
    <property type="project" value="UniProtKB-KW"/>
</dbReference>
<dbReference type="GO" id="GO:0003677">
    <property type="term" value="F:DNA binding"/>
    <property type="evidence" value="ECO:0007669"/>
    <property type="project" value="UniProtKB-KW"/>
</dbReference>
<reference evidence="15 16" key="1">
    <citation type="submission" date="2019-02" db="EMBL/GenBank/DDBJ databases">
        <title>Deep-cultivation of Planctomycetes and their phenomic and genomic characterization uncovers novel biology.</title>
        <authorList>
            <person name="Wiegand S."/>
            <person name="Jogler M."/>
            <person name="Boedeker C."/>
            <person name="Pinto D."/>
            <person name="Vollmers J."/>
            <person name="Rivas-Marin E."/>
            <person name="Kohn T."/>
            <person name="Peeters S.H."/>
            <person name="Heuer A."/>
            <person name="Rast P."/>
            <person name="Oberbeckmann S."/>
            <person name="Bunk B."/>
            <person name="Jeske O."/>
            <person name="Meyerdierks A."/>
            <person name="Storesund J.E."/>
            <person name="Kallscheuer N."/>
            <person name="Luecker S."/>
            <person name="Lage O.M."/>
            <person name="Pohl T."/>
            <person name="Merkel B.J."/>
            <person name="Hornburger P."/>
            <person name="Mueller R.-W."/>
            <person name="Bruemmer F."/>
            <person name="Labrenz M."/>
            <person name="Spormann A.M."/>
            <person name="Op den Camp H."/>
            <person name="Overmann J."/>
            <person name="Amann R."/>
            <person name="Jetten M.S.M."/>
            <person name="Mascher T."/>
            <person name="Medema M.H."/>
            <person name="Devos D.P."/>
            <person name="Kaster A.-K."/>
            <person name="Ovreas L."/>
            <person name="Rohde M."/>
            <person name="Galperin M.Y."/>
            <person name="Jogler C."/>
        </authorList>
    </citation>
    <scope>NUCLEOTIDE SEQUENCE [LARGE SCALE GENOMIC DNA]</scope>
    <source>
        <strain evidence="15 16">ElP</strain>
    </source>
</reference>
<dbReference type="GO" id="GO:0009378">
    <property type="term" value="F:four-way junction helicase activity"/>
    <property type="evidence" value="ECO:0007669"/>
    <property type="project" value="TreeGrafter"/>
</dbReference>
<name>A0A518HC45_9BACT</name>
<keyword evidence="5 15" id="KW-0347">Helicase</keyword>
<evidence type="ECO:0000259" key="14">
    <source>
        <dbReference type="PROSITE" id="PS51194"/>
    </source>
</evidence>
<keyword evidence="4 15" id="KW-0378">Hydrolase</keyword>
<evidence type="ECO:0000313" key="15">
    <source>
        <dbReference type="EMBL" id="QDV38443.1"/>
    </source>
</evidence>
<feature type="domain" description="Helicase C-terminal" evidence="14">
    <location>
        <begin position="222"/>
        <end position="366"/>
    </location>
</feature>
<evidence type="ECO:0000259" key="13">
    <source>
        <dbReference type="PROSITE" id="PS51192"/>
    </source>
</evidence>
<evidence type="ECO:0000313" key="16">
    <source>
        <dbReference type="Proteomes" id="UP000317835"/>
    </source>
</evidence>
<comment type="catalytic activity">
    <reaction evidence="9">
        <text>Couples ATP hydrolysis with the unwinding of duplex DNA by translocating in the 3'-5' direction.</text>
        <dbReference type="EC" id="5.6.2.4"/>
    </reaction>
</comment>
<protein>
    <recommendedName>
        <fullName evidence="11">ATP-dependent DNA helicase RecQ</fullName>
        <ecNumber evidence="10">5.6.2.4</ecNumber>
    </recommendedName>
    <alternativeName>
        <fullName evidence="12">DNA 3'-5' helicase RecQ</fullName>
    </alternativeName>
</protein>
<dbReference type="GO" id="GO:0006310">
    <property type="term" value="P:DNA recombination"/>
    <property type="evidence" value="ECO:0007669"/>
    <property type="project" value="InterPro"/>
</dbReference>
<dbReference type="FunFam" id="3.40.50.300:FF:001389">
    <property type="entry name" value="ATP-dependent DNA helicase RecQ"/>
    <property type="match status" value="1"/>
</dbReference>
<dbReference type="GO" id="GO:0006281">
    <property type="term" value="P:DNA repair"/>
    <property type="evidence" value="ECO:0007669"/>
    <property type="project" value="TreeGrafter"/>
</dbReference>
<dbReference type="InterPro" id="IPR004589">
    <property type="entry name" value="DNA_helicase_ATP-dep_RecQ"/>
</dbReference>
<evidence type="ECO:0000256" key="10">
    <source>
        <dbReference type="ARBA" id="ARBA00034808"/>
    </source>
</evidence>
<gene>
    <name evidence="15" type="primary">recQ_5</name>
    <name evidence="15" type="ORF">ElP_63980</name>
</gene>
<dbReference type="GO" id="GO:0005737">
    <property type="term" value="C:cytoplasm"/>
    <property type="evidence" value="ECO:0007669"/>
    <property type="project" value="TreeGrafter"/>
</dbReference>
<evidence type="ECO:0000256" key="3">
    <source>
        <dbReference type="ARBA" id="ARBA00022741"/>
    </source>
</evidence>
<keyword evidence="3" id="KW-0547">Nucleotide-binding</keyword>
<dbReference type="Gene3D" id="3.40.50.300">
    <property type="entry name" value="P-loop containing nucleotide triphosphate hydrolases"/>
    <property type="match status" value="2"/>
</dbReference>
<dbReference type="NCBIfam" id="TIGR00614">
    <property type="entry name" value="recQ_fam"/>
    <property type="match status" value="1"/>
</dbReference>
<dbReference type="InterPro" id="IPR014001">
    <property type="entry name" value="Helicase_ATP-bd"/>
</dbReference>
<dbReference type="InterPro" id="IPR036388">
    <property type="entry name" value="WH-like_DNA-bd_sf"/>
</dbReference>
<evidence type="ECO:0000256" key="4">
    <source>
        <dbReference type="ARBA" id="ARBA00022801"/>
    </source>
</evidence>
<dbReference type="Proteomes" id="UP000317835">
    <property type="component" value="Chromosome"/>
</dbReference>
<dbReference type="InterPro" id="IPR011545">
    <property type="entry name" value="DEAD/DEAH_box_helicase_dom"/>
</dbReference>
<dbReference type="InterPro" id="IPR001650">
    <property type="entry name" value="Helicase_C-like"/>
</dbReference>
<dbReference type="OrthoDB" id="9763310at2"/>
<dbReference type="Gene3D" id="1.10.10.10">
    <property type="entry name" value="Winged helix-like DNA-binding domain superfamily/Winged helix DNA-binding domain"/>
    <property type="match status" value="1"/>
</dbReference>
<dbReference type="InterPro" id="IPR032284">
    <property type="entry name" value="RecQ_Zn-bd"/>
</dbReference>
<dbReference type="AlphaFoldDB" id="A0A518HC45"/>
<feature type="domain" description="Helicase ATP-binding" evidence="13">
    <location>
        <begin position="28"/>
        <end position="196"/>
    </location>
</feature>
<dbReference type="PROSITE" id="PS51194">
    <property type="entry name" value="HELICASE_CTER"/>
    <property type="match status" value="1"/>
</dbReference>
<evidence type="ECO:0000256" key="7">
    <source>
        <dbReference type="ARBA" id="ARBA00023125"/>
    </source>
</evidence>
<dbReference type="GO" id="GO:0043590">
    <property type="term" value="C:bacterial nucleoid"/>
    <property type="evidence" value="ECO:0007669"/>
    <property type="project" value="TreeGrafter"/>
</dbReference>
<evidence type="ECO:0000256" key="5">
    <source>
        <dbReference type="ARBA" id="ARBA00022806"/>
    </source>
</evidence>
<dbReference type="SUPFAM" id="SSF52540">
    <property type="entry name" value="P-loop containing nucleoside triphosphate hydrolases"/>
    <property type="match status" value="1"/>
</dbReference>
<keyword evidence="16" id="KW-1185">Reference proteome</keyword>
<dbReference type="Pfam" id="PF00270">
    <property type="entry name" value="DEAD"/>
    <property type="match status" value="1"/>
</dbReference>
<dbReference type="GO" id="GO:0016787">
    <property type="term" value="F:hydrolase activity"/>
    <property type="evidence" value="ECO:0007669"/>
    <property type="project" value="UniProtKB-KW"/>
</dbReference>
<dbReference type="PROSITE" id="PS51192">
    <property type="entry name" value="HELICASE_ATP_BIND_1"/>
    <property type="match status" value="1"/>
</dbReference>
<dbReference type="PANTHER" id="PTHR13710">
    <property type="entry name" value="DNA HELICASE RECQ FAMILY MEMBER"/>
    <property type="match status" value="1"/>
</dbReference>
<proteinExistence type="inferred from homology"/>
<keyword evidence="8" id="KW-0413">Isomerase</keyword>
<evidence type="ECO:0000256" key="12">
    <source>
        <dbReference type="ARBA" id="ARBA00044550"/>
    </source>
</evidence>